<proteinExistence type="predicted"/>
<dbReference type="RefSeq" id="XP_001834465.1">
    <property type="nucleotide sequence ID" value="XM_001834413.2"/>
</dbReference>
<keyword evidence="5" id="KW-1185">Reference proteome</keyword>
<sequence length="418" mass="48200">MDYIAMQSEIDRLKEQLREKQDKIVARDEIIKELKADKRRLERQLEEVEAAEDEDRDDEDEDHKPLWDDHDRVYRCHDCYGEIDEDHCAFCRREYKPLEPTEYSCSTVSQAEHPDRSLTNRSSTPLFDVGHIRVPPKWEKDRAEEYRQLIQRGATPLMIDAFHLRFTNQGGIYAYADEWIRDEFAGEAIKPGDTWKIYLGRRIELDVEDHDGSEFIEGLLEDAVLFNSGLARWETVWEDGEWVTRPKEGLGGLLEVPEGEWVEGDGDATDEEDGEDGDEEGTEGDGGQGLVEDPKTWVRYNRYTTPYTGETIIENRYYDTSSDEEDAEEEEDEEYEEEEEEEDQPDSQPVPGCSLEGDPTESSGTAVIEGQADDDDDEGEWSSCNSAYDSEDPLSENEVNSLCDEFRNWYPSFRGGNI</sequence>
<organism evidence="4 5">
    <name type="scientific">Coprinopsis cinerea (strain Okayama-7 / 130 / ATCC MYA-4618 / FGSC 9003)</name>
    <name type="common">Inky cap fungus</name>
    <name type="synonym">Hormographiella aspergillata</name>
    <dbReference type="NCBI Taxonomy" id="240176"/>
    <lineage>
        <taxon>Eukaryota</taxon>
        <taxon>Fungi</taxon>
        <taxon>Dikarya</taxon>
        <taxon>Basidiomycota</taxon>
        <taxon>Agaricomycotina</taxon>
        <taxon>Agaricomycetes</taxon>
        <taxon>Agaricomycetidae</taxon>
        <taxon>Agaricales</taxon>
        <taxon>Agaricineae</taxon>
        <taxon>Psathyrellaceae</taxon>
        <taxon>Coprinopsis</taxon>
    </lineage>
</organism>
<evidence type="ECO:0000313" key="5">
    <source>
        <dbReference type="Proteomes" id="UP000001861"/>
    </source>
</evidence>
<dbReference type="Pfam" id="PF26609">
    <property type="entry name" value="DUF8191"/>
    <property type="match status" value="1"/>
</dbReference>
<feature type="region of interest" description="Disordered" evidence="2">
    <location>
        <begin position="313"/>
        <end position="397"/>
    </location>
</feature>
<feature type="domain" description="DUF8191" evidence="3">
    <location>
        <begin position="149"/>
        <end position="223"/>
    </location>
</feature>
<protein>
    <recommendedName>
        <fullName evidence="3">DUF8191 domain-containing protein</fullName>
    </recommendedName>
</protein>
<evidence type="ECO:0000256" key="2">
    <source>
        <dbReference type="SAM" id="MobiDB-lite"/>
    </source>
</evidence>
<feature type="compositionally biased region" description="Acidic residues" evidence="2">
    <location>
        <begin position="257"/>
        <end position="283"/>
    </location>
</feature>
<dbReference type="GeneID" id="6010980"/>
<dbReference type="OMA" id="TRANICD"/>
<dbReference type="AlphaFoldDB" id="A8NKJ1"/>
<name>A8NKJ1_COPC7</name>
<dbReference type="InterPro" id="IPR058504">
    <property type="entry name" value="DUF8191"/>
</dbReference>
<evidence type="ECO:0000313" key="4">
    <source>
        <dbReference type="EMBL" id="EAU87442.1"/>
    </source>
</evidence>
<dbReference type="InParanoid" id="A8NKJ1"/>
<dbReference type="EMBL" id="AACS02000010">
    <property type="protein sequence ID" value="EAU87442.1"/>
    <property type="molecule type" value="Genomic_DNA"/>
</dbReference>
<dbReference type="Gene3D" id="1.10.287.1490">
    <property type="match status" value="1"/>
</dbReference>
<feature type="region of interest" description="Disordered" evidence="2">
    <location>
        <begin position="248"/>
        <end position="293"/>
    </location>
</feature>
<reference evidence="4 5" key="1">
    <citation type="journal article" date="2010" name="Proc. Natl. Acad. Sci. U.S.A.">
        <title>Insights into evolution of multicellular fungi from the assembled chromosomes of the mushroom Coprinopsis cinerea (Coprinus cinereus).</title>
        <authorList>
            <person name="Stajich J.E."/>
            <person name="Wilke S.K."/>
            <person name="Ahren D."/>
            <person name="Au C.H."/>
            <person name="Birren B.W."/>
            <person name="Borodovsky M."/>
            <person name="Burns C."/>
            <person name="Canback B."/>
            <person name="Casselton L.A."/>
            <person name="Cheng C.K."/>
            <person name="Deng J."/>
            <person name="Dietrich F.S."/>
            <person name="Fargo D.C."/>
            <person name="Farman M.L."/>
            <person name="Gathman A.C."/>
            <person name="Goldberg J."/>
            <person name="Guigo R."/>
            <person name="Hoegger P.J."/>
            <person name="Hooker J.B."/>
            <person name="Huggins A."/>
            <person name="James T.Y."/>
            <person name="Kamada T."/>
            <person name="Kilaru S."/>
            <person name="Kodira C."/>
            <person name="Kues U."/>
            <person name="Kupfer D."/>
            <person name="Kwan H.S."/>
            <person name="Lomsadze A."/>
            <person name="Li W."/>
            <person name="Lilly W.W."/>
            <person name="Ma L.J."/>
            <person name="Mackey A.J."/>
            <person name="Manning G."/>
            <person name="Martin F."/>
            <person name="Muraguchi H."/>
            <person name="Natvig D.O."/>
            <person name="Palmerini H."/>
            <person name="Ramesh M.A."/>
            <person name="Rehmeyer C.J."/>
            <person name="Roe B.A."/>
            <person name="Shenoy N."/>
            <person name="Stanke M."/>
            <person name="Ter-Hovhannisyan V."/>
            <person name="Tunlid A."/>
            <person name="Velagapudi R."/>
            <person name="Vision T.J."/>
            <person name="Zeng Q."/>
            <person name="Zolan M.E."/>
            <person name="Pukkila P.J."/>
        </authorList>
    </citation>
    <scope>NUCLEOTIDE SEQUENCE [LARGE SCALE GENOMIC DNA]</scope>
    <source>
        <strain evidence="5">Okayama-7 / 130 / ATCC MYA-4618 / FGSC 9003</strain>
    </source>
</reference>
<dbReference type="eggNOG" id="ENOG502SCM2">
    <property type="taxonomic scope" value="Eukaryota"/>
</dbReference>
<feature type="compositionally biased region" description="Acidic residues" evidence="2">
    <location>
        <begin position="371"/>
        <end position="380"/>
    </location>
</feature>
<gene>
    <name evidence="4" type="ORF">CC1G_02201</name>
</gene>
<evidence type="ECO:0000259" key="3">
    <source>
        <dbReference type="Pfam" id="PF26609"/>
    </source>
</evidence>
<dbReference type="KEGG" id="cci:CC1G_02201"/>
<feature type="coiled-coil region" evidence="1">
    <location>
        <begin position="3"/>
        <end position="61"/>
    </location>
</feature>
<dbReference type="OrthoDB" id="3063271at2759"/>
<keyword evidence="1" id="KW-0175">Coiled coil</keyword>
<dbReference type="Proteomes" id="UP000001861">
    <property type="component" value="Unassembled WGS sequence"/>
</dbReference>
<accession>A8NKJ1</accession>
<dbReference type="VEuPathDB" id="FungiDB:CC1G_02201"/>
<comment type="caution">
    <text evidence="4">The sequence shown here is derived from an EMBL/GenBank/DDBJ whole genome shotgun (WGS) entry which is preliminary data.</text>
</comment>
<evidence type="ECO:0000256" key="1">
    <source>
        <dbReference type="SAM" id="Coils"/>
    </source>
</evidence>
<feature type="compositionally biased region" description="Acidic residues" evidence="2">
    <location>
        <begin position="321"/>
        <end position="345"/>
    </location>
</feature>